<accession>A0AA51YJM4</accession>
<dbReference type="Gene3D" id="2.160.20.60">
    <property type="entry name" value="Glutamate synthase, alpha subunit, C-terminal domain"/>
    <property type="match status" value="1"/>
</dbReference>
<evidence type="ECO:0000256" key="1">
    <source>
        <dbReference type="SAM" id="MobiDB-lite"/>
    </source>
</evidence>
<dbReference type="PANTHER" id="PTHR39673">
    <property type="entry name" value="TUNGSTEN FORMYLMETHANOFURAN DEHYDROGENASE, SUBUNIT C (FWDC)"/>
    <property type="match status" value="1"/>
</dbReference>
<dbReference type="PANTHER" id="PTHR39673:SF8">
    <property type="entry name" value="GLUTAMATE SYNTHASE ALPHA SUBUNIT C-TERMINAL DOMAIN-CONTAINING PROTEIN"/>
    <property type="match status" value="1"/>
</dbReference>
<feature type="region of interest" description="Disordered" evidence="1">
    <location>
        <begin position="263"/>
        <end position="282"/>
    </location>
</feature>
<dbReference type="EMBL" id="CP133592">
    <property type="protein sequence ID" value="WMW25751.1"/>
    <property type="molecule type" value="Genomic_DNA"/>
</dbReference>
<dbReference type="GeneID" id="84231703"/>
<evidence type="ECO:0000313" key="3">
    <source>
        <dbReference type="Proteomes" id="UP001182908"/>
    </source>
</evidence>
<proteinExistence type="predicted"/>
<dbReference type="KEGG" id="mseb:RE474_03260"/>
<dbReference type="InterPro" id="IPR036485">
    <property type="entry name" value="Glu_synth_asu_C_sf"/>
</dbReference>
<keyword evidence="3" id="KW-1185">Reference proteome</keyword>
<dbReference type="Proteomes" id="UP001182908">
    <property type="component" value="Chromosome"/>
</dbReference>
<dbReference type="SUPFAM" id="SSF69336">
    <property type="entry name" value="Alpha subunit of glutamate synthase, C-terminal domain"/>
    <property type="match status" value="2"/>
</dbReference>
<dbReference type="AlphaFoldDB" id="A0AA51YJM4"/>
<name>A0AA51YJM4_9EURY</name>
<gene>
    <name evidence="2" type="ORF">RE474_03260</name>
</gene>
<evidence type="ECO:0000313" key="2">
    <source>
        <dbReference type="EMBL" id="WMW25751.1"/>
    </source>
</evidence>
<protein>
    <submittedName>
        <fullName evidence="2">Formylmethanofuran dehydrogenase</fullName>
    </submittedName>
</protein>
<dbReference type="RefSeq" id="WP_309311553.1">
    <property type="nucleotide sequence ID" value="NZ_CP133592.1"/>
</dbReference>
<organism evidence="2 3">
    <name type="scientific">Methanolobus sediminis</name>
    <dbReference type="NCBI Taxonomy" id="3072978"/>
    <lineage>
        <taxon>Archaea</taxon>
        <taxon>Methanobacteriati</taxon>
        <taxon>Methanobacteriota</taxon>
        <taxon>Stenosarchaea group</taxon>
        <taxon>Methanomicrobia</taxon>
        <taxon>Methanosarcinales</taxon>
        <taxon>Methanosarcinaceae</taxon>
        <taxon>Methanolobus</taxon>
    </lineage>
</organism>
<dbReference type="GO" id="GO:0016491">
    <property type="term" value="F:oxidoreductase activity"/>
    <property type="evidence" value="ECO:0007669"/>
    <property type="project" value="InterPro"/>
</dbReference>
<reference evidence="2 3" key="1">
    <citation type="submission" date="2023-08" db="EMBL/GenBank/DDBJ databases">
        <title>Methanolobus mangrovi sp. nov. and Methanolobus sediminis sp. nov, two novel methylotrophic methanogens isolated from mangrove sediments in China.</title>
        <authorList>
            <person name="Zhou J."/>
        </authorList>
    </citation>
    <scope>NUCLEOTIDE SEQUENCE [LARGE SCALE GENOMIC DNA]</scope>
    <source>
        <strain evidence="2 3">FTZ6</strain>
    </source>
</reference>
<sequence>MVKELVLEGTADYICDYTFNFYWHNNSLNPDSLIPGQNGGTFTYRNIVNELKAGGDVRITGNVGKNFAYSLGADIKHLGGSGEIEKAGRIFIDGNIGPEAGMGMVSGTLYVKGDIEYPLGNIVELISDVPEYRKFRSITDVLCNGSGSDELIDNQLNEPERTLILKDGIPRGTVASRCPCASKVIIEGDAYNGTGMLARKATVIVNGNAGMNTGSHLNGGTVVVHGEVGEFAGAYMKDGKLIFLDAKGFIGAGMQGGAIYSKNKAKTSPPAAKSRMKGEDSSLVREFMDAGRVESMLYNKYEPDKEKEKYVEVRMRDGSIVMRKIDDS</sequence>